<dbReference type="EMBL" id="JARHUD010000003">
    <property type="protein sequence ID" value="MDF2095672.1"/>
    <property type="molecule type" value="Genomic_DNA"/>
</dbReference>
<keyword evidence="6 7" id="KW-0472">Membrane</keyword>
<dbReference type="InterPro" id="IPR003593">
    <property type="entry name" value="AAA+_ATPase"/>
</dbReference>
<keyword evidence="4" id="KW-0067">ATP-binding</keyword>
<dbReference type="InterPro" id="IPR036640">
    <property type="entry name" value="ABC1_TM_sf"/>
</dbReference>
<dbReference type="InterPro" id="IPR003439">
    <property type="entry name" value="ABC_transporter-like_ATP-bd"/>
</dbReference>
<feature type="domain" description="ABC transmembrane type-1" evidence="9">
    <location>
        <begin position="20"/>
        <end position="308"/>
    </location>
</feature>
<feature type="transmembrane region" description="Helical" evidence="7">
    <location>
        <begin position="281"/>
        <end position="300"/>
    </location>
</feature>
<dbReference type="Gene3D" id="1.20.1560.10">
    <property type="entry name" value="ABC transporter type 1, transmembrane domain"/>
    <property type="match status" value="1"/>
</dbReference>
<dbReference type="Proteomes" id="UP001215503">
    <property type="component" value="Unassembled WGS sequence"/>
</dbReference>
<proteinExistence type="predicted"/>
<dbReference type="SMART" id="SM00382">
    <property type="entry name" value="AAA"/>
    <property type="match status" value="1"/>
</dbReference>
<accession>A0ABT5YL48</accession>
<dbReference type="InterPro" id="IPR027417">
    <property type="entry name" value="P-loop_NTPase"/>
</dbReference>
<dbReference type="PROSITE" id="PS50893">
    <property type="entry name" value="ABC_TRANSPORTER_2"/>
    <property type="match status" value="1"/>
</dbReference>
<feature type="transmembrane region" description="Helical" evidence="7">
    <location>
        <begin position="166"/>
        <end position="187"/>
    </location>
</feature>
<dbReference type="SUPFAM" id="SSF90123">
    <property type="entry name" value="ABC transporter transmembrane region"/>
    <property type="match status" value="1"/>
</dbReference>
<evidence type="ECO:0000256" key="4">
    <source>
        <dbReference type="ARBA" id="ARBA00022840"/>
    </source>
</evidence>
<dbReference type="Gene3D" id="3.40.50.300">
    <property type="entry name" value="P-loop containing nucleotide triphosphate hydrolases"/>
    <property type="match status" value="1"/>
</dbReference>
<feature type="transmembrane region" description="Helical" evidence="7">
    <location>
        <begin position="42"/>
        <end position="63"/>
    </location>
</feature>
<dbReference type="PANTHER" id="PTHR43394">
    <property type="entry name" value="ATP-DEPENDENT PERMEASE MDL1, MITOCHONDRIAL"/>
    <property type="match status" value="1"/>
</dbReference>
<comment type="subcellular location">
    <subcellularLocation>
        <location evidence="1">Cell membrane</location>
        <topology evidence="1">Multi-pass membrane protein</topology>
    </subcellularLocation>
</comment>
<protein>
    <submittedName>
        <fullName evidence="10">Thiol reductant ABC exporter subunit CydC</fullName>
    </submittedName>
</protein>
<dbReference type="SUPFAM" id="SSF52540">
    <property type="entry name" value="P-loop containing nucleoside triphosphate hydrolases"/>
    <property type="match status" value="1"/>
</dbReference>
<keyword evidence="5 7" id="KW-1133">Transmembrane helix</keyword>
<dbReference type="InterPro" id="IPR039421">
    <property type="entry name" value="Type_1_exporter"/>
</dbReference>
<organism evidence="10 11">
    <name type="scientific">Aquibaculum arenosum</name>
    <dbReference type="NCBI Taxonomy" id="3032591"/>
    <lineage>
        <taxon>Bacteria</taxon>
        <taxon>Pseudomonadati</taxon>
        <taxon>Pseudomonadota</taxon>
        <taxon>Alphaproteobacteria</taxon>
        <taxon>Rhodospirillales</taxon>
        <taxon>Rhodovibrionaceae</taxon>
        <taxon>Aquibaculum</taxon>
    </lineage>
</organism>
<evidence type="ECO:0000313" key="11">
    <source>
        <dbReference type="Proteomes" id="UP001215503"/>
    </source>
</evidence>
<evidence type="ECO:0000259" key="9">
    <source>
        <dbReference type="PROSITE" id="PS50929"/>
    </source>
</evidence>
<dbReference type="Pfam" id="PF00005">
    <property type="entry name" value="ABC_tran"/>
    <property type="match status" value="1"/>
</dbReference>
<reference evidence="10 11" key="1">
    <citation type="submission" date="2023-03" db="EMBL/GenBank/DDBJ databases">
        <title>Fodinicurvata sp. CAU 1616 isolated from sea sendiment.</title>
        <authorList>
            <person name="Kim W."/>
        </authorList>
    </citation>
    <scope>NUCLEOTIDE SEQUENCE [LARGE SCALE GENOMIC DNA]</scope>
    <source>
        <strain evidence="10 11">CAU 1616</strain>
    </source>
</reference>
<sequence>MKDLLFFLRLAARRRLSWMLAGALLTFTTLLAGTALLTLSGWFISAAALAGLAGAGAVFNFFVPSAGVRFFAIGRILSRYGERLVTHEATLRVLADLRVWFFRKAIPLAPARLGGLRSGEVVARVTSDIEALDNLYLRAVAPAAAALLLTLIAAGFLALFEPRLALVLLAAMGLAGVAVPLLIARLARRSGKAQARAAAELRGAALDGLQGAPELLAHGASDRAASALESASLRLSVAQRRQASLGGLGGALILFTTGLALVLLLLIAAQAVAEGRLSPPLLAMAALLLLGVFEAAGPLARACQSLGQTRFAARRLRSLAETEPAVRDCESPQDLPPGGDLAFERVSFAYGPDAPPVLHDLSLTVTEGERVAILGESGSGKSTLAHLLLRLWDPQAGRVLLAGTDISRVRQAELHQRIAFLSQDTPIFSGSLRENLLLGDPEAEEARLWEALDQAGLADFVAQLPEGLESWVGETGVNLSGGQGRRLALARALLKPSAILLLDEPTQGLDASAERAFFATLAQAARGRTLVLITHAQHLEGCVERVYRLDKGRLQPAP</sequence>
<gene>
    <name evidence="10" type="primary">cydC</name>
    <name evidence="10" type="ORF">P2G67_06750</name>
</gene>
<feature type="transmembrane region" description="Helical" evidence="7">
    <location>
        <begin position="243"/>
        <end position="269"/>
    </location>
</feature>
<evidence type="ECO:0000256" key="1">
    <source>
        <dbReference type="ARBA" id="ARBA00004651"/>
    </source>
</evidence>
<feature type="transmembrane region" description="Helical" evidence="7">
    <location>
        <begin position="135"/>
        <end position="160"/>
    </location>
</feature>
<dbReference type="PROSITE" id="PS50929">
    <property type="entry name" value="ABC_TM1F"/>
    <property type="match status" value="1"/>
</dbReference>
<dbReference type="Pfam" id="PF00664">
    <property type="entry name" value="ABC_membrane"/>
    <property type="match status" value="1"/>
</dbReference>
<keyword evidence="11" id="KW-1185">Reference proteome</keyword>
<evidence type="ECO:0000256" key="5">
    <source>
        <dbReference type="ARBA" id="ARBA00022989"/>
    </source>
</evidence>
<dbReference type="NCBIfam" id="TIGR02868">
    <property type="entry name" value="CydC"/>
    <property type="match status" value="1"/>
</dbReference>
<keyword evidence="2 7" id="KW-0812">Transmembrane</keyword>
<dbReference type="RefSeq" id="WP_275821319.1">
    <property type="nucleotide sequence ID" value="NZ_JARHUD010000003.1"/>
</dbReference>
<evidence type="ECO:0000256" key="3">
    <source>
        <dbReference type="ARBA" id="ARBA00022741"/>
    </source>
</evidence>
<name>A0ABT5YL48_9PROT</name>
<evidence type="ECO:0000313" key="10">
    <source>
        <dbReference type="EMBL" id="MDF2095672.1"/>
    </source>
</evidence>
<evidence type="ECO:0000259" key="8">
    <source>
        <dbReference type="PROSITE" id="PS50893"/>
    </source>
</evidence>
<feature type="domain" description="ABC transporter" evidence="8">
    <location>
        <begin position="341"/>
        <end position="557"/>
    </location>
</feature>
<dbReference type="InterPro" id="IPR011527">
    <property type="entry name" value="ABC1_TM_dom"/>
</dbReference>
<evidence type="ECO:0000256" key="2">
    <source>
        <dbReference type="ARBA" id="ARBA00022692"/>
    </source>
</evidence>
<keyword evidence="3" id="KW-0547">Nucleotide-binding</keyword>
<comment type="caution">
    <text evidence="10">The sequence shown here is derived from an EMBL/GenBank/DDBJ whole genome shotgun (WGS) entry which is preliminary data.</text>
</comment>
<dbReference type="InterPro" id="IPR014223">
    <property type="entry name" value="ABC_CydC/D"/>
</dbReference>
<evidence type="ECO:0000256" key="6">
    <source>
        <dbReference type="ARBA" id="ARBA00023136"/>
    </source>
</evidence>
<evidence type="ECO:0000256" key="7">
    <source>
        <dbReference type="SAM" id="Phobius"/>
    </source>
</evidence>
<dbReference type="PANTHER" id="PTHR43394:SF1">
    <property type="entry name" value="ATP-BINDING CASSETTE SUB-FAMILY B MEMBER 10, MITOCHONDRIAL"/>
    <property type="match status" value="1"/>
</dbReference>